<dbReference type="SUPFAM" id="SSF46785">
    <property type="entry name" value="Winged helix' DNA-binding domain"/>
    <property type="match status" value="1"/>
</dbReference>
<feature type="region of interest" description="Disordered" evidence="7">
    <location>
        <begin position="297"/>
        <end position="383"/>
    </location>
</feature>
<comment type="caution">
    <text evidence="11">The sequence shown here is derived from an EMBL/GenBank/DDBJ whole genome shotgun (WGS) entry which is preliminary data.</text>
</comment>
<evidence type="ECO:0000259" key="9">
    <source>
        <dbReference type="PROSITE" id="PS50961"/>
    </source>
</evidence>
<dbReference type="Proteomes" id="UP000197138">
    <property type="component" value="Unassembled WGS sequence"/>
</dbReference>
<dbReference type="InterPro" id="IPR036390">
    <property type="entry name" value="WH_DNA-bd_sf"/>
</dbReference>
<dbReference type="InterPro" id="IPR012677">
    <property type="entry name" value="Nucleotide-bd_a/b_plait_sf"/>
</dbReference>
<evidence type="ECO:0000256" key="5">
    <source>
        <dbReference type="ARBA" id="ARBA00057261"/>
    </source>
</evidence>
<dbReference type="PANTHER" id="PTHR22792">
    <property type="entry name" value="LUPUS LA PROTEIN-RELATED"/>
    <property type="match status" value="1"/>
</dbReference>
<dbReference type="PROSITE" id="PS50102">
    <property type="entry name" value="RRM"/>
    <property type="match status" value="1"/>
</dbReference>
<dbReference type="SUPFAM" id="SSF54928">
    <property type="entry name" value="RNA-binding domain, RBD"/>
    <property type="match status" value="2"/>
</dbReference>
<proteinExistence type="predicted"/>
<evidence type="ECO:0000256" key="7">
    <source>
        <dbReference type="SAM" id="MobiDB-lite"/>
    </source>
</evidence>
<comment type="subcellular location">
    <subcellularLocation>
        <location evidence="1">Nucleus</location>
        <location evidence="1">Nucleolus</location>
    </subcellularLocation>
    <subcellularLocation>
        <location evidence="2">Nucleus</location>
        <location evidence="2">Nucleoplasm</location>
    </subcellularLocation>
</comment>
<feature type="domain" description="RRM" evidence="8">
    <location>
        <begin position="174"/>
        <end position="259"/>
    </location>
</feature>
<evidence type="ECO:0008006" key="13">
    <source>
        <dbReference type="Google" id="ProtNLM"/>
    </source>
</evidence>
<comment type="function">
    <text evidence="5">Binds to the 3' poly(U) terminus of nascent RNA polymerase III transcripts, protecting them from exonuclease digestion and facilitating their folding and maturation.</text>
</comment>
<evidence type="ECO:0000256" key="6">
    <source>
        <dbReference type="PROSITE-ProRule" id="PRU00332"/>
    </source>
</evidence>
<dbReference type="GO" id="GO:0006396">
    <property type="term" value="P:RNA processing"/>
    <property type="evidence" value="ECO:0007669"/>
    <property type="project" value="InterPro"/>
</dbReference>
<feature type="domain" description="HTH La-type RNA-binding" evidence="9">
    <location>
        <begin position="62"/>
        <end position="165"/>
    </location>
</feature>
<dbReference type="Pfam" id="PF00076">
    <property type="entry name" value="RRM_1"/>
    <property type="match status" value="1"/>
</dbReference>
<dbReference type="SMART" id="SM00360">
    <property type="entry name" value="RRM"/>
    <property type="match status" value="2"/>
</dbReference>
<keyword evidence="4" id="KW-0539">Nucleus</keyword>
<dbReference type="PROSITE" id="PS50961">
    <property type="entry name" value="HTH_LA"/>
    <property type="match status" value="1"/>
</dbReference>
<feature type="compositionally biased region" description="Basic and acidic residues" evidence="7">
    <location>
        <begin position="318"/>
        <end position="345"/>
    </location>
</feature>
<accession>A0A218WWM1</accession>
<feature type="compositionally biased region" description="Basic and acidic residues" evidence="7">
    <location>
        <begin position="471"/>
        <end position="484"/>
    </location>
</feature>
<feature type="compositionally biased region" description="Basic residues" evidence="7">
    <location>
        <begin position="485"/>
        <end position="500"/>
    </location>
</feature>
<evidence type="ECO:0000256" key="3">
    <source>
        <dbReference type="ARBA" id="ARBA00022884"/>
    </source>
</evidence>
<dbReference type="InterPro" id="IPR036388">
    <property type="entry name" value="WH-like_DNA-bd_sf"/>
</dbReference>
<dbReference type="Pfam" id="PF08777">
    <property type="entry name" value="RRM_3"/>
    <property type="match status" value="1"/>
</dbReference>
<dbReference type="FunFam" id="1.10.10.10:FF:000795">
    <property type="entry name" value="La protein 2"/>
    <property type="match status" value="1"/>
</dbReference>
<dbReference type="AlphaFoldDB" id="A0A218WWM1"/>
<dbReference type="EMBL" id="MTKT01002940">
    <property type="protein sequence ID" value="OWM76949.1"/>
    <property type="molecule type" value="Genomic_DNA"/>
</dbReference>
<organism evidence="11 12">
    <name type="scientific">Punica granatum</name>
    <name type="common">Pomegranate</name>
    <dbReference type="NCBI Taxonomy" id="22663"/>
    <lineage>
        <taxon>Eukaryota</taxon>
        <taxon>Viridiplantae</taxon>
        <taxon>Streptophyta</taxon>
        <taxon>Embryophyta</taxon>
        <taxon>Tracheophyta</taxon>
        <taxon>Spermatophyta</taxon>
        <taxon>Magnoliopsida</taxon>
        <taxon>eudicotyledons</taxon>
        <taxon>Gunneridae</taxon>
        <taxon>Pentapetalae</taxon>
        <taxon>rosids</taxon>
        <taxon>malvids</taxon>
        <taxon>Myrtales</taxon>
        <taxon>Lythraceae</taxon>
        <taxon>Punica</taxon>
    </lineage>
</organism>
<feature type="compositionally biased region" description="Basic and acidic residues" evidence="7">
    <location>
        <begin position="359"/>
        <end position="383"/>
    </location>
</feature>
<evidence type="ECO:0000256" key="2">
    <source>
        <dbReference type="ARBA" id="ARBA00004642"/>
    </source>
</evidence>
<evidence type="ECO:0000259" key="8">
    <source>
        <dbReference type="PROSITE" id="PS50102"/>
    </source>
</evidence>
<dbReference type="Gene3D" id="1.10.10.10">
    <property type="entry name" value="Winged helix-like DNA-binding domain superfamily/Winged helix DNA-binding domain"/>
    <property type="match status" value="1"/>
</dbReference>
<dbReference type="InterPro" id="IPR002344">
    <property type="entry name" value="Lupus_La"/>
</dbReference>
<name>A0A218WWM1_PUNGR</name>
<evidence type="ECO:0000256" key="1">
    <source>
        <dbReference type="ARBA" id="ARBA00004604"/>
    </source>
</evidence>
<dbReference type="PRINTS" id="PR00302">
    <property type="entry name" value="LUPUSLA"/>
</dbReference>
<dbReference type="InterPro" id="IPR035979">
    <property type="entry name" value="RBD_domain_sf"/>
</dbReference>
<feature type="region of interest" description="Disordered" evidence="7">
    <location>
        <begin position="471"/>
        <end position="519"/>
    </location>
</feature>
<dbReference type="CDD" id="cd08030">
    <property type="entry name" value="LA_like_plant"/>
    <property type="match status" value="1"/>
</dbReference>
<feature type="compositionally biased region" description="Polar residues" evidence="7">
    <location>
        <begin position="302"/>
        <end position="313"/>
    </location>
</feature>
<dbReference type="InterPro" id="IPR006630">
    <property type="entry name" value="La_HTH"/>
</dbReference>
<feature type="region of interest" description="Disordered" evidence="7">
    <location>
        <begin position="261"/>
        <end position="283"/>
    </location>
</feature>
<reference evidence="12" key="1">
    <citation type="journal article" date="2017" name="Plant J.">
        <title>The pomegranate (Punica granatum L.) genome and the genomics of punicalagin biosynthesis.</title>
        <authorList>
            <person name="Qin G."/>
            <person name="Xu C."/>
            <person name="Ming R."/>
            <person name="Tang H."/>
            <person name="Guyot R."/>
            <person name="Kramer E.M."/>
            <person name="Hu Y."/>
            <person name="Yi X."/>
            <person name="Qi Y."/>
            <person name="Xu X."/>
            <person name="Gao Z."/>
            <person name="Pan H."/>
            <person name="Jian J."/>
            <person name="Tian Y."/>
            <person name="Yue Z."/>
            <person name="Xu Y."/>
        </authorList>
    </citation>
    <scope>NUCLEOTIDE SEQUENCE [LARGE SCALE GENOMIC DNA]</scope>
    <source>
        <strain evidence="12">cv. Dabenzi</strain>
    </source>
</reference>
<sequence length="519" mass="58263">MGSRIKLSLFINNPLEKIPFLPPSLPHLNPNNPSAQNPFLPCTKLSTSINSDELRIAVMAAPSLDEETSKKVLRQVEFYFCDSNLPRDNFLKKTISESEYGMVSLALICSFTRMRKHLGLGNLKPEEVPEDTVLAVAVVLRKSTSLKISEDGKKVGRVTELSKAEEVIEQVDVRTIAASPLEYDMKLEDVESFFAQFAKINSVRLPRHVGDKRLFCGTALVEFSTQEETEKILSQSLAYGGVQLELKPKKEFDAERAQKIEEFQNTRRGSNSKNSSPEPDYPKGLIVAFTLKSKEERALAEGNSNQEQANADSSALKADGEEKLSKKINERKDNKESEVSDKVTDQENEENVDGNIGSDRNDAESEQEEKSSEVPYNEDKERKLTASDYKNDQNVVLREDLKTLFNKFGTVKFVDFKMGEKSGYIRFEEPEAAQKARAAAVLAEEGGLSVKNFILTLEPVTGEAEKEYWAKFRGNKDKPRDNRGNRGRGGKHFRGGRRSRSRENDFGSGRPDKTQKVSE</sequence>
<dbReference type="GO" id="GO:0003729">
    <property type="term" value="F:mRNA binding"/>
    <property type="evidence" value="ECO:0007669"/>
    <property type="project" value="TreeGrafter"/>
</dbReference>
<feature type="domain" description="XRRM" evidence="10">
    <location>
        <begin position="375"/>
        <end position="505"/>
    </location>
</feature>
<dbReference type="PANTHER" id="PTHR22792:SF140">
    <property type="entry name" value="ACHILLES, ISOFORM A"/>
    <property type="match status" value="1"/>
</dbReference>
<protein>
    <recommendedName>
        <fullName evidence="13">La protein 1</fullName>
    </recommendedName>
</protein>
<feature type="compositionally biased region" description="Polar residues" evidence="7">
    <location>
        <begin position="266"/>
        <end position="277"/>
    </location>
</feature>
<dbReference type="Pfam" id="PF05383">
    <property type="entry name" value="La"/>
    <property type="match status" value="1"/>
</dbReference>
<dbReference type="Gene3D" id="3.30.70.330">
    <property type="match status" value="2"/>
</dbReference>
<evidence type="ECO:0000256" key="4">
    <source>
        <dbReference type="ARBA" id="ARBA00023242"/>
    </source>
</evidence>
<evidence type="ECO:0000313" key="11">
    <source>
        <dbReference type="EMBL" id="OWM76949.1"/>
    </source>
</evidence>
<dbReference type="InterPro" id="IPR000504">
    <property type="entry name" value="RRM_dom"/>
</dbReference>
<dbReference type="GO" id="GO:0005730">
    <property type="term" value="C:nucleolus"/>
    <property type="evidence" value="ECO:0007669"/>
    <property type="project" value="UniProtKB-SubCell"/>
</dbReference>
<dbReference type="PROSITE" id="PS51939">
    <property type="entry name" value="XRRM"/>
    <property type="match status" value="1"/>
</dbReference>
<dbReference type="CDD" id="cd12291">
    <property type="entry name" value="RRM1_La"/>
    <property type="match status" value="1"/>
</dbReference>
<dbReference type="GO" id="GO:0005654">
    <property type="term" value="C:nucleoplasm"/>
    <property type="evidence" value="ECO:0007669"/>
    <property type="project" value="UniProtKB-SubCell"/>
</dbReference>
<gene>
    <name evidence="11" type="ORF">CDL15_Pgr011674</name>
</gene>
<dbReference type="GO" id="GO:1990904">
    <property type="term" value="C:ribonucleoprotein complex"/>
    <property type="evidence" value="ECO:0007669"/>
    <property type="project" value="UniProtKB-UniRule"/>
</dbReference>
<dbReference type="SMART" id="SM00715">
    <property type="entry name" value="LA"/>
    <property type="match status" value="1"/>
</dbReference>
<dbReference type="InterPro" id="IPR014886">
    <property type="entry name" value="La_xRRM"/>
</dbReference>
<evidence type="ECO:0000313" key="12">
    <source>
        <dbReference type="Proteomes" id="UP000197138"/>
    </source>
</evidence>
<keyword evidence="3 6" id="KW-0694">RNA-binding</keyword>
<evidence type="ECO:0000259" key="10">
    <source>
        <dbReference type="PROSITE" id="PS51939"/>
    </source>
</evidence>
<dbReference type="InterPro" id="IPR045180">
    <property type="entry name" value="La_dom_prot"/>
</dbReference>
<feature type="compositionally biased region" description="Basic and acidic residues" evidence="7">
    <location>
        <begin position="501"/>
        <end position="519"/>
    </location>
</feature>